<comment type="caution">
    <text evidence="2">The sequence shown here is derived from an EMBL/GenBank/DDBJ whole genome shotgun (WGS) entry which is preliminary data.</text>
</comment>
<evidence type="ECO:0000313" key="2">
    <source>
        <dbReference type="EMBL" id="KAK4254124.1"/>
    </source>
</evidence>
<dbReference type="AlphaFoldDB" id="A0AAE1M6Y8"/>
<reference evidence="2" key="1">
    <citation type="submission" date="2023-10" db="EMBL/GenBank/DDBJ databases">
        <title>Chromosome-level genome of the transformable northern wattle, Acacia crassicarpa.</title>
        <authorList>
            <person name="Massaro I."/>
            <person name="Sinha N.R."/>
            <person name="Poethig S."/>
            <person name="Leichty A.R."/>
        </authorList>
    </citation>
    <scope>NUCLEOTIDE SEQUENCE</scope>
    <source>
        <strain evidence="2">Acra3RX</strain>
        <tissue evidence="2">Leaf</tissue>
    </source>
</reference>
<dbReference type="InterPro" id="IPR001810">
    <property type="entry name" value="F-box_dom"/>
</dbReference>
<proteinExistence type="predicted"/>
<feature type="domain" description="F-box" evidence="1">
    <location>
        <begin position="10"/>
        <end position="51"/>
    </location>
</feature>
<accession>A0AAE1M6Y8</accession>
<dbReference type="EMBL" id="JAWXYG010000014">
    <property type="protein sequence ID" value="KAK4254124.1"/>
    <property type="molecule type" value="Genomic_DNA"/>
</dbReference>
<dbReference type="Pfam" id="PF07734">
    <property type="entry name" value="FBA_1"/>
    <property type="match status" value="1"/>
</dbReference>
<dbReference type="Gene3D" id="1.20.1280.50">
    <property type="match status" value="1"/>
</dbReference>
<dbReference type="InterPro" id="IPR006527">
    <property type="entry name" value="F-box-assoc_dom_typ1"/>
</dbReference>
<dbReference type="InterPro" id="IPR036047">
    <property type="entry name" value="F-box-like_dom_sf"/>
</dbReference>
<dbReference type="PROSITE" id="PS50181">
    <property type="entry name" value="FBOX"/>
    <property type="match status" value="1"/>
</dbReference>
<evidence type="ECO:0000259" key="1">
    <source>
        <dbReference type="PROSITE" id="PS50181"/>
    </source>
</evidence>
<dbReference type="SMART" id="SM00256">
    <property type="entry name" value="FBOX"/>
    <property type="match status" value="1"/>
</dbReference>
<dbReference type="NCBIfam" id="TIGR01640">
    <property type="entry name" value="F_box_assoc_1"/>
    <property type="match status" value="1"/>
</dbReference>
<dbReference type="PANTHER" id="PTHR31672:SF10">
    <property type="entry name" value="F-BOX DOMAIN-CONTAINING PROTEIN"/>
    <property type="match status" value="1"/>
</dbReference>
<sequence>MASRCDKPFLPFEIIINILKRLPVKSIVRFRCVCKEWQNLFKTPSFIAEHLDHSDRKNPFLLLHEWGCERRGFIDGSEDWRHSLRLLDHKLETIEVLSIPSICSFGRRWKIIGSCNGLLCVQVDRCERRSPSSLWLWNPVIREVREVPNTPNDRRVCEVGFGFSSVVNDYKIVRFYSQEFPKNKVDRLYHHTMIDSVEVYSLSTGSWKELKFGAFHIWEAFSKAVNVDGTIFWLDDPVVLSFDIATEVATLTQLPNEDVLCPLGLGVYEDKLVGHYVFIEEDGRLSSYAWVMKEVTSESGKSLSCTQKYKIDHGPHFLVYNLCFWRNEIVCPGKKYITKEGGRKCVLHMFNLNTNEEREFNCSTFCTRCDVFNYEKSLVSVWNN</sequence>
<organism evidence="2 3">
    <name type="scientific">Acacia crassicarpa</name>
    <name type="common">northern wattle</name>
    <dbReference type="NCBI Taxonomy" id="499986"/>
    <lineage>
        <taxon>Eukaryota</taxon>
        <taxon>Viridiplantae</taxon>
        <taxon>Streptophyta</taxon>
        <taxon>Embryophyta</taxon>
        <taxon>Tracheophyta</taxon>
        <taxon>Spermatophyta</taxon>
        <taxon>Magnoliopsida</taxon>
        <taxon>eudicotyledons</taxon>
        <taxon>Gunneridae</taxon>
        <taxon>Pentapetalae</taxon>
        <taxon>rosids</taxon>
        <taxon>fabids</taxon>
        <taxon>Fabales</taxon>
        <taxon>Fabaceae</taxon>
        <taxon>Caesalpinioideae</taxon>
        <taxon>mimosoid clade</taxon>
        <taxon>Acacieae</taxon>
        <taxon>Acacia</taxon>
    </lineage>
</organism>
<gene>
    <name evidence="2" type="ORF">QN277_009549</name>
</gene>
<dbReference type="SUPFAM" id="SSF50965">
    <property type="entry name" value="Galactose oxidase, central domain"/>
    <property type="match status" value="1"/>
</dbReference>
<dbReference type="PANTHER" id="PTHR31672">
    <property type="entry name" value="BNACNNG10540D PROTEIN"/>
    <property type="match status" value="1"/>
</dbReference>
<dbReference type="SUPFAM" id="SSF81383">
    <property type="entry name" value="F-box domain"/>
    <property type="match status" value="1"/>
</dbReference>
<name>A0AAE1M6Y8_9FABA</name>
<dbReference type="InterPro" id="IPR011043">
    <property type="entry name" value="Gal_Oxase/kelch_b-propeller"/>
</dbReference>
<dbReference type="Pfam" id="PF00646">
    <property type="entry name" value="F-box"/>
    <property type="match status" value="1"/>
</dbReference>
<dbReference type="InterPro" id="IPR050796">
    <property type="entry name" value="SCF_F-box_component"/>
</dbReference>
<dbReference type="Proteomes" id="UP001293593">
    <property type="component" value="Unassembled WGS sequence"/>
</dbReference>
<keyword evidence="3" id="KW-1185">Reference proteome</keyword>
<evidence type="ECO:0000313" key="3">
    <source>
        <dbReference type="Proteomes" id="UP001293593"/>
    </source>
</evidence>
<dbReference type="CDD" id="cd22157">
    <property type="entry name" value="F-box_AtFBW1-like"/>
    <property type="match status" value="1"/>
</dbReference>
<dbReference type="InterPro" id="IPR017451">
    <property type="entry name" value="F-box-assoc_interact_dom"/>
</dbReference>
<protein>
    <recommendedName>
        <fullName evidence="1">F-box domain-containing protein</fullName>
    </recommendedName>
</protein>